<reference evidence="3 4" key="1">
    <citation type="submission" date="2016-08" db="EMBL/GenBank/DDBJ databases">
        <title>A Parts List for Fungal Cellulosomes Revealed by Comparative Genomics.</title>
        <authorList>
            <consortium name="DOE Joint Genome Institute"/>
            <person name="Haitjema C.H."/>
            <person name="Gilmore S.P."/>
            <person name="Henske J.K."/>
            <person name="Solomon K.V."/>
            <person name="De Groot R."/>
            <person name="Kuo A."/>
            <person name="Mondo S.J."/>
            <person name="Salamov A.A."/>
            <person name="Labutti K."/>
            <person name="Zhao Z."/>
            <person name="Chiniquy J."/>
            <person name="Barry K."/>
            <person name="Brewer H.M."/>
            <person name="Purvine S.O."/>
            <person name="Wright A.T."/>
            <person name="Boxma B."/>
            <person name="Van Alen T."/>
            <person name="Hackstein J.H."/>
            <person name="Baker S.E."/>
            <person name="Grigoriev I.V."/>
            <person name="O'Malley M.A."/>
        </authorList>
    </citation>
    <scope>NUCLEOTIDE SEQUENCE [LARGE SCALE GENOMIC DNA]</scope>
    <source>
        <strain evidence="3 4">G1</strain>
    </source>
</reference>
<name>A0A1Y2EHQ2_9FUNG</name>
<evidence type="ECO:0000256" key="1">
    <source>
        <dbReference type="SAM" id="Coils"/>
    </source>
</evidence>
<dbReference type="Pfam" id="PF09951">
    <property type="entry name" value="Imm33"/>
    <property type="match status" value="1"/>
</dbReference>
<gene>
    <name evidence="3" type="ORF">LY90DRAFT_700114</name>
</gene>
<sequence>MIYCKINKDIKENKLEMKYGYHIIPNDNDDCGWRFFQEKVSVNDINNDQMEICDLKELLELDKSLPNDLKYKPYNIAYEKINGKWVLVNEDNTPEKERVYFKNIKNKKTVHFECTIGQFVLPWNKETIQCYCDTNSPVPQYYPVVPEPFHYTSGVYLPDICSERGYFTKNELKDYYQRCEEKYQENKKKLEIEKNEMKNVYDKILSLHPDIIPLITYEIILLNADTTKLFYWNVDTTFEKITSTDMDDIVKQYYNIIKAEYYEK</sequence>
<protein>
    <recommendedName>
        <fullName evidence="2">Immunity protein Imm33 domain-containing protein</fullName>
    </recommendedName>
</protein>
<evidence type="ECO:0000259" key="2">
    <source>
        <dbReference type="Pfam" id="PF09951"/>
    </source>
</evidence>
<dbReference type="AlphaFoldDB" id="A0A1Y2EHQ2"/>
<dbReference type="Proteomes" id="UP000193920">
    <property type="component" value="Unassembled WGS sequence"/>
</dbReference>
<keyword evidence="4" id="KW-1185">Reference proteome</keyword>
<comment type="caution">
    <text evidence="3">The sequence shown here is derived from an EMBL/GenBank/DDBJ whole genome shotgun (WGS) entry which is preliminary data.</text>
</comment>
<feature type="coiled-coil region" evidence="1">
    <location>
        <begin position="169"/>
        <end position="203"/>
    </location>
</feature>
<accession>A0A1Y2EHQ2</accession>
<organism evidence="3 4">
    <name type="scientific">Neocallimastix californiae</name>
    <dbReference type="NCBI Taxonomy" id="1754190"/>
    <lineage>
        <taxon>Eukaryota</taxon>
        <taxon>Fungi</taxon>
        <taxon>Fungi incertae sedis</taxon>
        <taxon>Chytridiomycota</taxon>
        <taxon>Chytridiomycota incertae sedis</taxon>
        <taxon>Neocallimastigomycetes</taxon>
        <taxon>Neocallimastigales</taxon>
        <taxon>Neocallimastigaceae</taxon>
        <taxon>Neocallimastix</taxon>
    </lineage>
</organism>
<keyword evidence="1" id="KW-0175">Coiled coil</keyword>
<dbReference type="EMBL" id="MCOG01000041">
    <property type="protein sequence ID" value="ORY70854.1"/>
    <property type="molecule type" value="Genomic_DNA"/>
</dbReference>
<proteinExistence type="predicted"/>
<evidence type="ECO:0000313" key="4">
    <source>
        <dbReference type="Proteomes" id="UP000193920"/>
    </source>
</evidence>
<feature type="domain" description="Immunity protein Imm33" evidence="2">
    <location>
        <begin position="4"/>
        <end position="84"/>
    </location>
</feature>
<evidence type="ECO:0000313" key="3">
    <source>
        <dbReference type="EMBL" id="ORY70854.1"/>
    </source>
</evidence>
<dbReference type="InterPro" id="IPR018689">
    <property type="entry name" value="Imm33_dom"/>
</dbReference>